<sequence>ELQKATGNFTTLLGQGAFGPVYRAEMSSGEILAVKVLSNNSKQGEKEFQNEVLLLGRLHHRNLVNLVGYCADKGQHMLLYAYMPNGSLASHLYGENSAPLKWDLRVNIALDVARGLEYLHDGAVPPVVHRDIKSPNILLDQAMHARVADFGLSREEMVTRNGANIRGTYGYLDPEYVSTRSFTKKSDVYSYGVLLFELIAGRNPQQGLMEYVELAAINADAKTGWEEIADSRLEGAFDMEELNDMSAVAYRCVSRVSRKRPAMRDVVQALTRVLKRSRSRKHHSNRHPQARPDDESVDLEGSEVQSSFSGLQREESVGSISDLPEV</sequence>
<dbReference type="STRING" id="4558.A0A1Z5R7X3"/>
<dbReference type="PIRSF" id="PIRSF000654">
    <property type="entry name" value="Integrin-linked_kinase"/>
    <property type="match status" value="1"/>
</dbReference>
<dbReference type="InterPro" id="IPR001245">
    <property type="entry name" value="Ser-Thr/Tyr_kinase_cat_dom"/>
</dbReference>
<evidence type="ECO:0000256" key="3">
    <source>
        <dbReference type="SAM" id="MobiDB-lite"/>
    </source>
</evidence>
<dbReference type="PROSITE" id="PS50011">
    <property type="entry name" value="PROTEIN_KINASE_DOM"/>
    <property type="match status" value="1"/>
</dbReference>
<accession>A0A1Z5R7X3</accession>
<organism evidence="5 6">
    <name type="scientific">Sorghum bicolor</name>
    <name type="common">Sorghum</name>
    <name type="synonym">Sorghum vulgare</name>
    <dbReference type="NCBI Taxonomy" id="4558"/>
    <lineage>
        <taxon>Eukaryota</taxon>
        <taxon>Viridiplantae</taxon>
        <taxon>Streptophyta</taxon>
        <taxon>Embryophyta</taxon>
        <taxon>Tracheophyta</taxon>
        <taxon>Spermatophyta</taxon>
        <taxon>Magnoliopsida</taxon>
        <taxon>Liliopsida</taxon>
        <taxon>Poales</taxon>
        <taxon>Poaceae</taxon>
        <taxon>PACMAD clade</taxon>
        <taxon>Panicoideae</taxon>
        <taxon>Andropogonodae</taxon>
        <taxon>Andropogoneae</taxon>
        <taxon>Sorghinae</taxon>
        <taxon>Sorghum</taxon>
    </lineage>
</organism>
<dbReference type="GO" id="GO:0005524">
    <property type="term" value="F:ATP binding"/>
    <property type="evidence" value="ECO:0007669"/>
    <property type="project" value="UniProtKB-KW"/>
</dbReference>
<feature type="region of interest" description="Disordered" evidence="3">
    <location>
        <begin position="275"/>
        <end position="326"/>
    </location>
</feature>
<keyword evidence="1" id="KW-0547">Nucleotide-binding</keyword>
<dbReference type="SMART" id="SM00220">
    <property type="entry name" value="S_TKc"/>
    <property type="match status" value="1"/>
</dbReference>
<dbReference type="SUPFAM" id="SSF56112">
    <property type="entry name" value="Protein kinase-like (PK-like)"/>
    <property type="match status" value="1"/>
</dbReference>
<dbReference type="InterPro" id="IPR008271">
    <property type="entry name" value="Ser/Thr_kinase_AS"/>
</dbReference>
<dbReference type="AlphaFoldDB" id="A0A1Z5R7X3"/>
<feature type="compositionally biased region" description="Basic residues" evidence="3">
    <location>
        <begin position="275"/>
        <end position="289"/>
    </location>
</feature>
<dbReference type="InterPro" id="IPR000719">
    <property type="entry name" value="Prot_kinase_dom"/>
</dbReference>
<evidence type="ECO:0000256" key="1">
    <source>
        <dbReference type="ARBA" id="ARBA00022741"/>
    </source>
</evidence>
<dbReference type="InParanoid" id="A0A1Z5R7X3"/>
<feature type="non-terminal residue" evidence="5">
    <location>
        <position position="1"/>
    </location>
</feature>
<dbReference type="OMA" id="SFWLEGF"/>
<reference evidence="5 6" key="1">
    <citation type="journal article" date="2009" name="Nature">
        <title>The Sorghum bicolor genome and the diversification of grasses.</title>
        <authorList>
            <person name="Paterson A.H."/>
            <person name="Bowers J.E."/>
            <person name="Bruggmann R."/>
            <person name="Dubchak I."/>
            <person name="Grimwood J."/>
            <person name="Gundlach H."/>
            <person name="Haberer G."/>
            <person name="Hellsten U."/>
            <person name="Mitros T."/>
            <person name="Poliakov A."/>
            <person name="Schmutz J."/>
            <person name="Spannagl M."/>
            <person name="Tang H."/>
            <person name="Wang X."/>
            <person name="Wicker T."/>
            <person name="Bharti A.K."/>
            <person name="Chapman J."/>
            <person name="Feltus F.A."/>
            <person name="Gowik U."/>
            <person name="Grigoriev I.V."/>
            <person name="Lyons E."/>
            <person name="Maher C.A."/>
            <person name="Martis M."/>
            <person name="Narechania A."/>
            <person name="Otillar R.P."/>
            <person name="Penning B.W."/>
            <person name="Salamov A.A."/>
            <person name="Wang Y."/>
            <person name="Zhang L."/>
            <person name="Carpita N.C."/>
            <person name="Freeling M."/>
            <person name="Gingle A.R."/>
            <person name="Hash C.T."/>
            <person name="Keller B."/>
            <person name="Klein P."/>
            <person name="Kresovich S."/>
            <person name="McCann M.C."/>
            <person name="Ming R."/>
            <person name="Peterson D.G."/>
            <person name="Mehboob-ur-Rahman"/>
            <person name="Ware D."/>
            <person name="Westhoff P."/>
            <person name="Mayer K.F."/>
            <person name="Messing J."/>
            <person name="Rokhsar D.S."/>
        </authorList>
    </citation>
    <scope>NUCLEOTIDE SEQUENCE [LARGE SCALE GENOMIC DNA]</scope>
    <source>
        <strain evidence="6">cv. BTx623</strain>
    </source>
</reference>
<dbReference type="Gene3D" id="1.10.510.10">
    <property type="entry name" value="Transferase(Phosphotransferase) domain 1"/>
    <property type="match status" value="1"/>
</dbReference>
<dbReference type="PANTHER" id="PTHR47989:SF24">
    <property type="entry name" value="CALCIUM_CALMODULIN-REGULATED RECEPTOR-LIKE KINASE 1 ISOFORM X1"/>
    <property type="match status" value="1"/>
</dbReference>
<dbReference type="EMBL" id="CM000766">
    <property type="protein sequence ID" value="OQU79874.1"/>
    <property type="molecule type" value="Genomic_DNA"/>
</dbReference>
<proteinExistence type="predicted"/>
<name>A0A1Z5R7X3_SORBI</name>
<dbReference type="PANTHER" id="PTHR47989">
    <property type="entry name" value="OS01G0750732 PROTEIN"/>
    <property type="match status" value="1"/>
</dbReference>
<dbReference type="InterPro" id="IPR011009">
    <property type="entry name" value="Kinase-like_dom_sf"/>
</dbReference>
<dbReference type="Proteomes" id="UP000000768">
    <property type="component" value="Chromosome 7"/>
</dbReference>
<dbReference type="FunFam" id="1.10.510.10:FF:000495">
    <property type="entry name" value="calcium/calmodulin-regulated receptor-like kinase 1"/>
    <property type="match status" value="1"/>
</dbReference>
<dbReference type="Pfam" id="PF07714">
    <property type="entry name" value="PK_Tyr_Ser-Thr"/>
    <property type="match status" value="1"/>
</dbReference>
<evidence type="ECO:0000259" key="4">
    <source>
        <dbReference type="PROSITE" id="PS50011"/>
    </source>
</evidence>
<reference evidence="6" key="2">
    <citation type="journal article" date="2018" name="Plant J.">
        <title>The Sorghum bicolor reference genome: improved assembly, gene annotations, a transcriptome atlas, and signatures of genome organization.</title>
        <authorList>
            <person name="McCormick R.F."/>
            <person name="Truong S.K."/>
            <person name="Sreedasyam A."/>
            <person name="Jenkins J."/>
            <person name="Shu S."/>
            <person name="Sims D."/>
            <person name="Kennedy M."/>
            <person name="Amirebrahimi M."/>
            <person name="Weers B.D."/>
            <person name="McKinley B."/>
            <person name="Mattison A."/>
            <person name="Morishige D.T."/>
            <person name="Grimwood J."/>
            <person name="Schmutz J."/>
            <person name="Mullet J.E."/>
        </authorList>
    </citation>
    <scope>NUCLEOTIDE SEQUENCE [LARGE SCALE GENOMIC DNA]</scope>
    <source>
        <strain evidence="6">cv. BTx623</strain>
    </source>
</reference>
<gene>
    <name evidence="5" type="ORF">SORBI_3007G039828</name>
</gene>
<feature type="domain" description="Protein kinase" evidence="4">
    <location>
        <begin position="7"/>
        <end position="274"/>
    </location>
</feature>
<dbReference type="GO" id="GO:0004672">
    <property type="term" value="F:protein kinase activity"/>
    <property type="evidence" value="ECO:0000318"/>
    <property type="project" value="GO_Central"/>
</dbReference>
<evidence type="ECO:0000313" key="5">
    <source>
        <dbReference type="EMBL" id="OQU79874.1"/>
    </source>
</evidence>
<dbReference type="PROSITE" id="PS00108">
    <property type="entry name" value="PROTEIN_KINASE_ST"/>
    <property type="match status" value="1"/>
</dbReference>
<keyword evidence="6" id="KW-1185">Reference proteome</keyword>
<evidence type="ECO:0000256" key="2">
    <source>
        <dbReference type="ARBA" id="ARBA00022840"/>
    </source>
</evidence>
<keyword evidence="2" id="KW-0067">ATP-binding</keyword>
<dbReference type="Gramene" id="OQU79874">
    <property type="protein sequence ID" value="OQU79874"/>
    <property type="gene ID" value="SORBI_3007G039828"/>
</dbReference>
<protein>
    <recommendedName>
        <fullName evidence="4">Protein kinase domain-containing protein</fullName>
    </recommendedName>
</protein>
<evidence type="ECO:0000313" key="6">
    <source>
        <dbReference type="Proteomes" id="UP000000768"/>
    </source>
</evidence>
<dbReference type="Gene3D" id="3.30.200.20">
    <property type="entry name" value="Phosphorylase Kinase, domain 1"/>
    <property type="match status" value="1"/>
</dbReference>